<proteinExistence type="predicted"/>
<dbReference type="EMBL" id="BGPR01002035">
    <property type="protein sequence ID" value="GBM66610.1"/>
    <property type="molecule type" value="Genomic_DNA"/>
</dbReference>
<evidence type="ECO:0000313" key="2">
    <source>
        <dbReference type="EMBL" id="GBM66610.1"/>
    </source>
</evidence>
<evidence type="ECO:0000313" key="3">
    <source>
        <dbReference type="Proteomes" id="UP000499080"/>
    </source>
</evidence>
<feature type="transmembrane region" description="Helical" evidence="1">
    <location>
        <begin position="16"/>
        <end position="33"/>
    </location>
</feature>
<evidence type="ECO:0000256" key="1">
    <source>
        <dbReference type="SAM" id="Phobius"/>
    </source>
</evidence>
<name>A0A4Y2HN19_ARAVE</name>
<dbReference type="Proteomes" id="UP000499080">
    <property type="component" value="Unassembled WGS sequence"/>
</dbReference>
<comment type="caution">
    <text evidence="2">The sequence shown here is derived from an EMBL/GenBank/DDBJ whole genome shotgun (WGS) entry which is preliminary data.</text>
</comment>
<keyword evidence="1" id="KW-1133">Transmembrane helix</keyword>
<feature type="transmembrane region" description="Helical" evidence="1">
    <location>
        <begin position="45"/>
        <end position="63"/>
    </location>
</feature>
<sequence>MKQLPFWTRFLRSAKANLFSLAHPLIGLFIFAYPNCHIPLQPSVYTKKFLLLLFLILHVLVLSQTKSKSPLAHRNNRRSIHGKGGECSFCWHWTLDARGKKSDFVRCLYALAGYNGMAFTPWVTLP</sequence>
<reference evidence="2 3" key="1">
    <citation type="journal article" date="2019" name="Sci. Rep.">
        <title>Orb-weaving spider Araneus ventricosus genome elucidates the spidroin gene catalogue.</title>
        <authorList>
            <person name="Kono N."/>
            <person name="Nakamura H."/>
            <person name="Ohtoshi R."/>
            <person name="Moran D.A.P."/>
            <person name="Shinohara A."/>
            <person name="Yoshida Y."/>
            <person name="Fujiwara M."/>
            <person name="Mori M."/>
            <person name="Tomita M."/>
            <person name="Arakawa K."/>
        </authorList>
    </citation>
    <scope>NUCLEOTIDE SEQUENCE [LARGE SCALE GENOMIC DNA]</scope>
</reference>
<organism evidence="2 3">
    <name type="scientific">Araneus ventricosus</name>
    <name type="common">Orbweaver spider</name>
    <name type="synonym">Epeira ventricosa</name>
    <dbReference type="NCBI Taxonomy" id="182803"/>
    <lineage>
        <taxon>Eukaryota</taxon>
        <taxon>Metazoa</taxon>
        <taxon>Ecdysozoa</taxon>
        <taxon>Arthropoda</taxon>
        <taxon>Chelicerata</taxon>
        <taxon>Arachnida</taxon>
        <taxon>Araneae</taxon>
        <taxon>Araneomorphae</taxon>
        <taxon>Entelegynae</taxon>
        <taxon>Araneoidea</taxon>
        <taxon>Araneidae</taxon>
        <taxon>Araneus</taxon>
    </lineage>
</organism>
<gene>
    <name evidence="2" type="ORF">AVEN_109019_1</name>
</gene>
<keyword evidence="3" id="KW-1185">Reference proteome</keyword>
<dbReference type="AlphaFoldDB" id="A0A4Y2HN19"/>
<keyword evidence="1" id="KW-0812">Transmembrane</keyword>
<keyword evidence="1" id="KW-0472">Membrane</keyword>
<protein>
    <submittedName>
        <fullName evidence="2">Uncharacterized protein</fullName>
    </submittedName>
</protein>
<accession>A0A4Y2HN19</accession>